<gene>
    <name evidence="2" type="ORF">C454_19939</name>
</gene>
<name>M0GUS3_HALGM</name>
<keyword evidence="1" id="KW-0472">Membrane</keyword>
<proteinExistence type="predicted"/>
<comment type="caution">
    <text evidence="2">The sequence shown here is derived from an EMBL/GenBank/DDBJ whole genome shotgun (WGS) entry which is preliminary data.</text>
</comment>
<dbReference type="RefSeq" id="WP_004978387.1">
    <property type="nucleotide sequence ID" value="NZ_AOLJ01000028.1"/>
</dbReference>
<sequence>MATSREYVAFALLGLFGTNAVPHLVKGITGQRHQTPAGEDSSAVANVVWGSANAAIAVGLGWRNRDAVTRGTLATAFGTGVLFAVSLASYWSEDE</sequence>
<dbReference type="AlphaFoldDB" id="M0GUS3"/>
<keyword evidence="1" id="KW-0812">Transmembrane</keyword>
<keyword evidence="1" id="KW-1133">Transmembrane helix</keyword>
<evidence type="ECO:0000313" key="3">
    <source>
        <dbReference type="Proteomes" id="UP000011571"/>
    </source>
</evidence>
<evidence type="ECO:0000256" key="1">
    <source>
        <dbReference type="SAM" id="Phobius"/>
    </source>
</evidence>
<organism evidence="2 3">
    <name type="scientific">Haloferax gibbonsii (strain ATCC 33959 / DSM 4427 / JCM 8863 / NBRC 102184 / NCIMB 2188 / Ma 2.38)</name>
    <dbReference type="NCBI Taxonomy" id="1227459"/>
    <lineage>
        <taxon>Archaea</taxon>
        <taxon>Methanobacteriati</taxon>
        <taxon>Methanobacteriota</taxon>
        <taxon>Stenosarchaea group</taxon>
        <taxon>Halobacteria</taxon>
        <taxon>Halobacteriales</taxon>
        <taxon>Haloferacaceae</taxon>
        <taxon>Haloferax</taxon>
    </lineage>
</organism>
<reference evidence="2 3" key="1">
    <citation type="journal article" date="2014" name="PLoS Genet.">
        <title>Phylogenetically driven sequencing of extremely halophilic archaea reveals strategies for static and dynamic osmo-response.</title>
        <authorList>
            <person name="Becker E.A."/>
            <person name="Seitzer P.M."/>
            <person name="Tritt A."/>
            <person name="Larsen D."/>
            <person name="Krusor M."/>
            <person name="Yao A.I."/>
            <person name="Wu D."/>
            <person name="Madern D."/>
            <person name="Eisen J.A."/>
            <person name="Darling A.E."/>
            <person name="Facciotti M.T."/>
        </authorList>
    </citation>
    <scope>NUCLEOTIDE SEQUENCE [LARGE SCALE GENOMIC DNA]</scope>
    <source>
        <strain evidence="3">ATCC 33959 / DSM 4427 / JCM 8863 / NBRC 102184 / NCIMB 2188 / Ma 2.38</strain>
    </source>
</reference>
<feature type="transmembrane region" description="Helical" evidence="1">
    <location>
        <begin position="74"/>
        <end position="92"/>
    </location>
</feature>
<dbReference type="PATRIC" id="fig|1227459.3.peg.3937"/>
<keyword evidence="3" id="KW-1185">Reference proteome</keyword>
<evidence type="ECO:0008006" key="4">
    <source>
        <dbReference type="Google" id="ProtNLM"/>
    </source>
</evidence>
<feature type="transmembrane region" description="Helical" evidence="1">
    <location>
        <begin position="43"/>
        <end position="62"/>
    </location>
</feature>
<evidence type="ECO:0000313" key="2">
    <source>
        <dbReference type="EMBL" id="ELZ75960.1"/>
    </source>
</evidence>
<dbReference type="Proteomes" id="UP000011571">
    <property type="component" value="Unassembled WGS sequence"/>
</dbReference>
<accession>M0GUS3</accession>
<protein>
    <recommendedName>
        <fullName evidence="4">Integral membrane protein</fullName>
    </recommendedName>
</protein>
<dbReference type="EMBL" id="AOLJ01000028">
    <property type="protein sequence ID" value="ELZ75960.1"/>
    <property type="molecule type" value="Genomic_DNA"/>
</dbReference>